<dbReference type="EMBL" id="JFZA02000011">
    <property type="protein sequence ID" value="KFG90730.1"/>
    <property type="molecule type" value="Genomic_DNA"/>
</dbReference>
<dbReference type="RefSeq" id="WP_037464098.1">
    <property type="nucleotide sequence ID" value="NZ_BCZD01000024.1"/>
</dbReference>
<keyword evidence="2" id="KW-1133">Transmembrane helix</keyword>
<feature type="region of interest" description="Disordered" evidence="1">
    <location>
        <begin position="64"/>
        <end position="88"/>
    </location>
</feature>
<proteinExistence type="predicted"/>
<evidence type="ECO:0000256" key="1">
    <source>
        <dbReference type="SAM" id="MobiDB-lite"/>
    </source>
</evidence>
<evidence type="ECO:0000313" key="4">
    <source>
        <dbReference type="Proteomes" id="UP000024284"/>
    </source>
</evidence>
<gene>
    <name evidence="3" type="ORF">BV98_001442</name>
</gene>
<dbReference type="Proteomes" id="UP000024284">
    <property type="component" value="Unassembled WGS sequence"/>
</dbReference>
<evidence type="ECO:0000256" key="2">
    <source>
        <dbReference type="SAM" id="Phobius"/>
    </source>
</evidence>
<sequence>MSFWKICTFVGALVGGLFILGALGDTSAPRQAAAAAFAIFFVAAPYCLHGVLFRDALLERDRPPKIQEDTNSSGVTHAAYKNWSDSQP</sequence>
<name>A0A086PBG2_SPHHM</name>
<evidence type="ECO:0000313" key="3">
    <source>
        <dbReference type="EMBL" id="KFG90730.1"/>
    </source>
</evidence>
<keyword evidence="4" id="KW-1185">Reference proteome</keyword>
<organism evidence="3 4">
    <name type="scientific">Sphingobium herbicidovorans (strain ATCC 700291 / DSM 11019 / CCUG 56400 / KCTC 2939 / LMG 18315 / NBRC 16415 / MH)</name>
    <name type="common">Sphingomonas herbicidovorans</name>
    <dbReference type="NCBI Taxonomy" id="1219045"/>
    <lineage>
        <taxon>Bacteria</taxon>
        <taxon>Pseudomonadati</taxon>
        <taxon>Pseudomonadota</taxon>
        <taxon>Alphaproteobacteria</taxon>
        <taxon>Sphingomonadales</taxon>
        <taxon>Sphingomonadaceae</taxon>
        <taxon>Sphingobium</taxon>
    </lineage>
</organism>
<accession>A0A086PBG2</accession>
<reference evidence="3" key="1">
    <citation type="submission" date="2014-08" db="EMBL/GenBank/DDBJ databases">
        <title>Draft genome sequences of Sphingobium herbicidovorans.</title>
        <authorList>
            <person name="Gan H.M."/>
            <person name="Gan H.Y."/>
            <person name="Savka M.A."/>
        </authorList>
    </citation>
    <scope>NUCLEOTIDE SEQUENCE [LARGE SCALE GENOMIC DNA]</scope>
    <source>
        <strain evidence="3">NBRC 16415</strain>
    </source>
</reference>
<protein>
    <submittedName>
        <fullName evidence="3">Uncharacterized protein</fullName>
    </submittedName>
</protein>
<keyword evidence="2" id="KW-0472">Membrane</keyword>
<dbReference type="AlphaFoldDB" id="A0A086PBG2"/>
<feature type="transmembrane region" description="Helical" evidence="2">
    <location>
        <begin position="34"/>
        <end position="53"/>
    </location>
</feature>
<comment type="caution">
    <text evidence="3">The sequence shown here is derived from an EMBL/GenBank/DDBJ whole genome shotgun (WGS) entry which is preliminary data.</text>
</comment>
<keyword evidence="2" id="KW-0812">Transmembrane</keyword>